<dbReference type="InterPro" id="IPR029063">
    <property type="entry name" value="SAM-dependent_MTases_sf"/>
</dbReference>
<protein>
    <submittedName>
        <fullName evidence="1">Unplaced genomic scaffold GYMLUscaffold_42, whole genome shotgun sequence</fullName>
    </submittedName>
</protein>
<reference evidence="1 2" key="1">
    <citation type="submission" date="2014-04" db="EMBL/GenBank/DDBJ databases">
        <title>Evolutionary Origins and Diversification of the Mycorrhizal Mutualists.</title>
        <authorList>
            <consortium name="DOE Joint Genome Institute"/>
            <consortium name="Mycorrhizal Genomics Consortium"/>
            <person name="Kohler A."/>
            <person name="Kuo A."/>
            <person name="Nagy L.G."/>
            <person name="Floudas D."/>
            <person name="Copeland A."/>
            <person name="Barry K.W."/>
            <person name="Cichocki N."/>
            <person name="Veneault-Fourrey C."/>
            <person name="LaButti K."/>
            <person name="Lindquist E.A."/>
            <person name="Lipzen A."/>
            <person name="Lundell T."/>
            <person name="Morin E."/>
            <person name="Murat C."/>
            <person name="Riley R."/>
            <person name="Ohm R."/>
            <person name="Sun H."/>
            <person name="Tunlid A."/>
            <person name="Henrissat B."/>
            <person name="Grigoriev I.V."/>
            <person name="Hibbett D.S."/>
            <person name="Martin F."/>
        </authorList>
    </citation>
    <scope>NUCLEOTIDE SEQUENCE [LARGE SCALE GENOMIC DNA]</scope>
    <source>
        <strain evidence="1 2">FD-317 M1</strain>
    </source>
</reference>
<evidence type="ECO:0000313" key="2">
    <source>
        <dbReference type="Proteomes" id="UP000053593"/>
    </source>
</evidence>
<evidence type="ECO:0000313" key="1">
    <source>
        <dbReference type="EMBL" id="KIK57590.1"/>
    </source>
</evidence>
<gene>
    <name evidence="1" type="ORF">GYMLUDRAFT_46152</name>
</gene>
<proteinExistence type="predicted"/>
<dbReference type="SUPFAM" id="SSF53335">
    <property type="entry name" value="S-adenosyl-L-methionine-dependent methyltransferases"/>
    <property type="match status" value="1"/>
</dbReference>
<dbReference type="OrthoDB" id="184880at2759"/>
<sequence length="202" mass="22834">MECIDISDKQFPATYPSNTHFSVHSITDLPAEWTGTFSYAHNRLLTAAMNDSRWRKAIGEVFRVLAPGGWVELVEHDAKDSDFGVGPYSKKLQDLIMAMYAERGVIIDLGAYLPRLLAEAGFVDVRREARKVTIGRSGETGYRSEDWRDIWEGTKQQVLNGDGYGFVKTEEEYNELLQGSLQEWNSSNEARCAFCTILARKP</sequence>
<dbReference type="AlphaFoldDB" id="A0A0D0B316"/>
<dbReference type="HOGENOM" id="CLU_010595_9_0_1"/>
<dbReference type="Proteomes" id="UP000053593">
    <property type="component" value="Unassembled WGS sequence"/>
</dbReference>
<accession>A0A0D0B316</accession>
<keyword evidence="2" id="KW-1185">Reference proteome</keyword>
<dbReference type="Gene3D" id="3.40.50.150">
    <property type="entry name" value="Vaccinia Virus protein VP39"/>
    <property type="match status" value="1"/>
</dbReference>
<dbReference type="EMBL" id="KN834790">
    <property type="protein sequence ID" value="KIK57590.1"/>
    <property type="molecule type" value="Genomic_DNA"/>
</dbReference>
<organism evidence="1 2">
    <name type="scientific">Collybiopsis luxurians FD-317 M1</name>
    <dbReference type="NCBI Taxonomy" id="944289"/>
    <lineage>
        <taxon>Eukaryota</taxon>
        <taxon>Fungi</taxon>
        <taxon>Dikarya</taxon>
        <taxon>Basidiomycota</taxon>
        <taxon>Agaricomycotina</taxon>
        <taxon>Agaricomycetes</taxon>
        <taxon>Agaricomycetidae</taxon>
        <taxon>Agaricales</taxon>
        <taxon>Marasmiineae</taxon>
        <taxon>Omphalotaceae</taxon>
        <taxon>Collybiopsis</taxon>
        <taxon>Collybiopsis luxurians</taxon>
    </lineage>
</organism>
<name>A0A0D0B316_9AGAR</name>